<evidence type="ECO:0000313" key="15">
    <source>
        <dbReference type="EMBL" id="GFR50162.1"/>
    </source>
</evidence>
<evidence type="ECO:0000256" key="9">
    <source>
        <dbReference type="ARBA" id="ARBA00023328"/>
    </source>
</evidence>
<comment type="subunit">
    <text evidence="10">Component of the NDC80 complex.</text>
</comment>
<feature type="coiled-coil region" evidence="11">
    <location>
        <begin position="449"/>
        <end position="579"/>
    </location>
</feature>
<accession>A0AAD3DZN7</accession>
<comment type="caution">
    <text evidence="15">The sequence shown here is derived from an EMBL/GenBank/DDBJ whole genome shotgun (WGS) entry which is preliminary data.</text>
</comment>
<evidence type="ECO:0000256" key="10">
    <source>
        <dbReference type="RuleBase" id="RU368072"/>
    </source>
</evidence>
<dbReference type="Proteomes" id="UP001054857">
    <property type="component" value="Unassembled WGS sequence"/>
</dbReference>
<evidence type="ECO:0000256" key="8">
    <source>
        <dbReference type="ARBA" id="ARBA00023306"/>
    </source>
</evidence>
<evidence type="ECO:0000256" key="7">
    <source>
        <dbReference type="ARBA" id="ARBA00023242"/>
    </source>
</evidence>
<comment type="function">
    <text evidence="10">Acts as a component of the essential kinetochore-associated NDC80 complex, which is required for chromosome segregation and spindle checkpoint activity.</text>
</comment>
<evidence type="ECO:0000256" key="3">
    <source>
        <dbReference type="ARBA" id="ARBA00022618"/>
    </source>
</evidence>
<keyword evidence="8 10" id="KW-0131">Cell cycle</keyword>
<comment type="subcellular location">
    <subcellularLocation>
        <location evidence="10">Chromosome</location>
        <location evidence="10">Centromere</location>
        <location evidence="10">Kinetochore</location>
    </subcellularLocation>
    <subcellularLocation>
        <location evidence="10">Nucleus</location>
    </subcellularLocation>
</comment>
<evidence type="ECO:0000256" key="4">
    <source>
        <dbReference type="ARBA" id="ARBA00022776"/>
    </source>
</evidence>
<dbReference type="InterPro" id="IPR005550">
    <property type="entry name" value="Kinetochore_Ndc80"/>
</dbReference>
<keyword evidence="2 10" id="KW-0158">Chromosome</keyword>
<dbReference type="InterPro" id="IPR055260">
    <property type="entry name" value="Ndc80_CH"/>
</dbReference>
<keyword evidence="7 10" id="KW-0539">Nucleus</keyword>
<dbReference type="GO" id="GO:0031262">
    <property type="term" value="C:Ndc80 complex"/>
    <property type="evidence" value="ECO:0007669"/>
    <property type="project" value="UniProtKB-UniRule"/>
</dbReference>
<keyword evidence="6 11" id="KW-0175">Coiled coil</keyword>
<dbReference type="Pfam" id="PF03801">
    <property type="entry name" value="Ndc80_HEC"/>
    <property type="match status" value="1"/>
</dbReference>
<name>A0AAD3DZN7_9CHLO</name>
<evidence type="ECO:0000256" key="2">
    <source>
        <dbReference type="ARBA" id="ARBA00022454"/>
    </source>
</evidence>
<dbReference type="PANTHER" id="PTHR10643">
    <property type="entry name" value="KINETOCHORE PROTEIN NDC80"/>
    <property type="match status" value="1"/>
</dbReference>
<evidence type="ECO:0000259" key="13">
    <source>
        <dbReference type="Pfam" id="PF03801"/>
    </source>
</evidence>
<keyword evidence="3 10" id="KW-0132">Cell division</keyword>
<dbReference type="Pfam" id="PF24487">
    <property type="entry name" value="NDC80_loop"/>
    <property type="match status" value="1"/>
</dbReference>
<dbReference type="InterPro" id="IPR057091">
    <property type="entry name" value="NDC80_loop"/>
</dbReference>
<sequence>MNRRQTLAGLSPSQLNKSGANGGPGRSAKDGTGLPSKARKSMAVGVIMDKSIANAPGLDRRSSAFGAKPSGGPKHDPRPLNSKDFQSNCARTVIEYLASHGFKTEVAQKTLLSPTGKDFFTIVGFLFQQIDPTFRLQGKVEDEVPQMFKRLNYPFPISKSALFAVGSPHSWPAVLAALAWLVELLNYTEKAQEGTNAAFDADNKMEEDLLKYLAEGYTAFMSGNDDRCQQLDDEIAVKITAQEGDLDARCEKLRKANAEVLAELERLRALPDPVEEAQQRRAEQVADNEKFESLIQQLQGMKQSLTRKLSERKSDFQARQDQVAAAMAEVEQLRQRVASQTVNKADVKRMIMERKKQAEALQSEQAKCEEMERKVHEQEVQIVRGLTALESTVERYNKLAHRLKLVPATSKRADGKNYELRINRDASTQAEFSNLDLKGVIKPGLESLHDNYRTRASQLSQDLVSLREECVVRQEANAEKEEENASLEAEAAKLESQLQSAKEALEEKCRRLVAQTDAIKAQVEDLRGAASNRTEHMEEKLARAQAAYEQAKRDAEAELARLEGDLKAASKMLIAHKEAITNIIGHTATVVRQIKAEVLSGPAPRPKHAV</sequence>
<keyword evidence="4 10" id="KW-0498">Mitosis</keyword>
<dbReference type="GO" id="GO:0005634">
    <property type="term" value="C:nucleus"/>
    <property type="evidence" value="ECO:0007669"/>
    <property type="project" value="UniProtKB-SubCell"/>
</dbReference>
<evidence type="ECO:0000256" key="12">
    <source>
        <dbReference type="SAM" id="MobiDB-lite"/>
    </source>
</evidence>
<evidence type="ECO:0000259" key="14">
    <source>
        <dbReference type="Pfam" id="PF24487"/>
    </source>
</evidence>
<evidence type="ECO:0000256" key="6">
    <source>
        <dbReference type="ARBA" id="ARBA00023054"/>
    </source>
</evidence>
<evidence type="ECO:0000256" key="11">
    <source>
        <dbReference type="SAM" id="Coils"/>
    </source>
</evidence>
<keyword evidence="9 10" id="KW-0137">Centromere</keyword>
<feature type="region of interest" description="Disordered" evidence="12">
    <location>
        <begin position="54"/>
        <end position="84"/>
    </location>
</feature>
<proteinExistence type="inferred from homology"/>
<reference evidence="15 16" key="1">
    <citation type="journal article" date="2021" name="Sci. Rep.">
        <title>Genome sequencing of the multicellular alga Astrephomene provides insights into convergent evolution of germ-soma differentiation.</title>
        <authorList>
            <person name="Yamashita S."/>
            <person name="Yamamoto K."/>
            <person name="Matsuzaki R."/>
            <person name="Suzuki S."/>
            <person name="Yamaguchi H."/>
            <person name="Hirooka S."/>
            <person name="Minakuchi Y."/>
            <person name="Miyagishima S."/>
            <person name="Kawachi M."/>
            <person name="Toyoda A."/>
            <person name="Nozaki H."/>
        </authorList>
    </citation>
    <scope>NUCLEOTIDE SEQUENCE [LARGE SCALE GENOMIC DNA]</scope>
    <source>
        <strain evidence="15 16">NIES-4017</strain>
    </source>
</reference>
<feature type="domain" description="Kinetochore protein Ndc80 CH" evidence="13">
    <location>
        <begin position="61"/>
        <end position="190"/>
    </location>
</feature>
<gene>
    <name evidence="15" type="ORF">Agub_g12327</name>
</gene>
<dbReference type="GO" id="GO:0051301">
    <property type="term" value="P:cell division"/>
    <property type="evidence" value="ECO:0007669"/>
    <property type="project" value="UniProtKB-UniRule"/>
</dbReference>
<dbReference type="GO" id="GO:0051315">
    <property type="term" value="P:attachment of mitotic spindle microtubules to kinetochore"/>
    <property type="evidence" value="ECO:0007669"/>
    <property type="project" value="UniProtKB-UniRule"/>
</dbReference>
<feature type="domain" description="Kinetochore protein NDC80 loop region" evidence="14">
    <location>
        <begin position="367"/>
        <end position="584"/>
    </location>
</feature>
<keyword evidence="5 10" id="KW-0995">Kinetochore</keyword>
<dbReference type="InterPro" id="IPR038273">
    <property type="entry name" value="Ndc80_sf"/>
</dbReference>
<evidence type="ECO:0000313" key="16">
    <source>
        <dbReference type="Proteomes" id="UP001054857"/>
    </source>
</evidence>
<dbReference type="PANTHER" id="PTHR10643:SF2">
    <property type="entry name" value="KINETOCHORE PROTEIN NDC80 HOMOLOG"/>
    <property type="match status" value="1"/>
</dbReference>
<evidence type="ECO:0000256" key="5">
    <source>
        <dbReference type="ARBA" id="ARBA00022838"/>
    </source>
</evidence>
<protein>
    <recommendedName>
        <fullName evidence="10">Kinetochore protein NDC80</fullName>
    </recommendedName>
</protein>
<feature type="region of interest" description="Disordered" evidence="12">
    <location>
        <begin position="1"/>
        <end position="40"/>
    </location>
</feature>
<dbReference type="EMBL" id="BMAR01000035">
    <property type="protein sequence ID" value="GFR50162.1"/>
    <property type="molecule type" value="Genomic_DNA"/>
</dbReference>
<organism evidence="15 16">
    <name type="scientific">Astrephomene gubernaculifera</name>
    <dbReference type="NCBI Taxonomy" id="47775"/>
    <lineage>
        <taxon>Eukaryota</taxon>
        <taxon>Viridiplantae</taxon>
        <taxon>Chlorophyta</taxon>
        <taxon>core chlorophytes</taxon>
        <taxon>Chlorophyceae</taxon>
        <taxon>CS clade</taxon>
        <taxon>Chlamydomonadales</taxon>
        <taxon>Astrephomenaceae</taxon>
        <taxon>Astrephomene</taxon>
    </lineage>
</organism>
<dbReference type="AlphaFoldDB" id="A0AAD3DZN7"/>
<feature type="coiled-coil region" evidence="11">
    <location>
        <begin position="250"/>
        <end position="381"/>
    </location>
</feature>
<comment type="similarity">
    <text evidence="1 10">Belongs to the NDC80/HEC1 family.</text>
</comment>
<keyword evidence="16" id="KW-1185">Reference proteome</keyword>
<dbReference type="Gene3D" id="1.10.418.30">
    <property type="entry name" value="Ncd80 complex, Ncd80 subunit"/>
    <property type="match status" value="1"/>
</dbReference>
<evidence type="ECO:0000256" key="1">
    <source>
        <dbReference type="ARBA" id="ARBA00007050"/>
    </source>
</evidence>